<accession>A0A371H5A9</accession>
<dbReference type="SMART" id="SM00248">
    <property type="entry name" value="ANK"/>
    <property type="match status" value="7"/>
</dbReference>
<feature type="compositionally biased region" description="Basic and acidic residues" evidence="5">
    <location>
        <begin position="9"/>
        <end position="21"/>
    </location>
</feature>
<dbReference type="PROSITE" id="PS50088">
    <property type="entry name" value="ANK_REPEAT"/>
    <property type="match status" value="3"/>
</dbReference>
<dbReference type="AlphaFoldDB" id="A0A371H5A9"/>
<feature type="repeat" description="ANK" evidence="4">
    <location>
        <begin position="369"/>
        <end position="402"/>
    </location>
</feature>
<gene>
    <name evidence="6" type="primary">ACD6</name>
    <name evidence="6" type="ORF">CR513_19127</name>
</gene>
<comment type="subcellular location">
    <subcellularLocation>
        <location evidence="1">Cell membrane</location>
        <topology evidence="1">Peripheral membrane protein</topology>
        <orientation evidence="1">Cytoplasmic side</orientation>
    </subcellularLocation>
</comment>
<evidence type="ECO:0000256" key="5">
    <source>
        <dbReference type="SAM" id="MobiDB-lite"/>
    </source>
</evidence>
<evidence type="ECO:0000256" key="3">
    <source>
        <dbReference type="ARBA" id="ARBA00023043"/>
    </source>
</evidence>
<evidence type="ECO:0000256" key="2">
    <source>
        <dbReference type="ARBA" id="ARBA00022737"/>
    </source>
</evidence>
<reference evidence="6" key="1">
    <citation type="submission" date="2018-05" db="EMBL/GenBank/DDBJ databases">
        <title>Draft genome of Mucuna pruriens seed.</title>
        <authorList>
            <person name="Nnadi N.E."/>
            <person name="Vos R."/>
            <person name="Hasami M.H."/>
            <person name="Devisetty U.K."/>
            <person name="Aguiy J.C."/>
        </authorList>
    </citation>
    <scope>NUCLEOTIDE SEQUENCE [LARGE SCALE GENOMIC DNA]</scope>
    <source>
        <strain evidence="6">JCA_2017</strain>
    </source>
</reference>
<feature type="non-terminal residue" evidence="6">
    <location>
        <position position="1"/>
    </location>
</feature>
<dbReference type="STRING" id="157652.A0A371H5A9"/>
<dbReference type="GO" id="GO:0005886">
    <property type="term" value="C:plasma membrane"/>
    <property type="evidence" value="ECO:0007669"/>
    <property type="project" value="UniProtKB-SubCell"/>
</dbReference>
<protein>
    <submittedName>
        <fullName evidence="6">Protein ACCELERATED CELL DEATH 6</fullName>
    </submittedName>
</protein>
<dbReference type="Proteomes" id="UP000257109">
    <property type="component" value="Unassembled WGS sequence"/>
</dbReference>
<sequence>MGGATQEPSTKEEMPENKFYPEMDQEEPPTGRSQTKYVPSIMSETPIGRSQTKYEPSIMSETPIEYEPSIKSGTPITHGEKDNIELLGEVYHLVQGGALTQDFSILTQTRTPVLGNTMLHIAARYGRNEIVDRVANQAPKLLFMRNKNNDTALHVAARAGHIPTVKKLLEAYNNFQRPEIVKEWAEFMHWNQSHGFNEENYVSGLIDLMKLKNEQGNNVLHEAMMSKEANNIFQVFEPYVAENRQRESLSGSCYKAALNITNKANQSVLYLAVEAGHKETVILILDKCPHNVKPKGISPLVPAIMNRDQARNLNRYKIARKFISRGSMAYEYVKSLTNDIIGNIYVYMTDMLTAILDKKQEWIHVKDTHGRLPLHYAASTSYHEGVVHLLNKCKSCSNQKDKHGFFPLHLASHGGNVEVVKELLKYCPDPTEMLDECGRNILHIAAKGGKYEVVLYILLTPQLEGMINQKDKDGNTPLHLASKWCHPKIVYALTWDDRVNVSLINHRTETALDIVNGVLQSQKEKPSLRQAKRDKL</sequence>
<name>A0A371H5A9_MUCPR</name>
<dbReference type="PANTHER" id="PTHR24186">
    <property type="entry name" value="PROTEIN PHOSPHATASE 1 REGULATORY SUBUNIT"/>
    <property type="match status" value="1"/>
</dbReference>
<dbReference type="InterPro" id="IPR002110">
    <property type="entry name" value="Ankyrin_rpt"/>
</dbReference>
<dbReference type="PANTHER" id="PTHR24186:SF46">
    <property type="entry name" value="PROTEIN ACCELERATED CELL DEATH 6-LIKE"/>
    <property type="match status" value="1"/>
</dbReference>
<evidence type="ECO:0000313" key="6">
    <source>
        <dbReference type="EMBL" id="RDX98012.1"/>
    </source>
</evidence>
<organism evidence="6 7">
    <name type="scientific">Mucuna pruriens</name>
    <name type="common">Velvet bean</name>
    <name type="synonym">Dolichos pruriens</name>
    <dbReference type="NCBI Taxonomy" id="157652"/>
    <lineage>
        <taxon>Eukaryota</taxon>
        <taxon>Viridiplantae</taxon>
        <taxon>Streptophyta</taxon>
        <taxon>Embryophyta</taxon>
        <taxon>Tracheophyta</taxon>
        <taxon>Spermatophyta</taxon>
        <taxon>Magnoliopsida</taxon>
        <taxon>eudicotyledons</taxon>
        <taxon>Gunneridae</taxon>
        <taxon>Pentapetalae</taxon>
        <taxon>rosids</taxon>
        <taxon>fabids</taxon>
        <taxon>Fabales</taxon>
        <taxon>Fabaceae</taxon>
        <taxon>Papilionoideae</taxon>
        <taxon>50 kb inversion clade</taxon>
        <taxon>NPAAA clade</taxon>
        <taxon>indigoferoid/millettioid clade</taxon>
        <taxon>Phaseoleae</taxon>
        <taxon>Mucuna</taxon>
    </lineage>
</organism>
<comment type="caution">
    <text evidence="6">The sequence shown here is derived from an EMBL/GenBank/DDBJ whole genome shotgun (WGS) entry which is preliminary data.</text>
</comment>
<dbReference type="PROSITE" id="PS50297">
    <property type="entry name" value="ANK_REP_REGION"/>
    <property type="match status" value="2"/>
</dbReference>
<dbReference type="Gene3D" id="1.25.40.20">
    <property type="entry name" value="Ankyrin repeat-containing domain"/>
    <property type="match status" value="3"/>
</dbReference>
<evidence type="ECO:0000256" key="1">
    <source>
        <dbReference type="ARBA" id="ARBA00004413"/>
    </source>
</evidence>
<proteinExistence type="predicted"/>
<feature type="region of interest" description="Disordered" evidence="5">
    <location>
        <begin position="1"/>
        <end position="40"/>
    </location>
</feature>
<dbReference type="InterPro" id="IPR036770">
    <property type="entry name" value="Ankyrin_rpt-contain_sf"/>
</dbReference>
<keyword evidence="3 4" id="KW-0040">ANK repeat</keyword>
<feature type="repeat" description="ANK" evidence="4">
    <location>
        <begin position="148"/>
        <end position="170"/>
    </location>
</feature>
<dbReference type="EMBL" id="QJKJ01003528">
    <property type="protein sequence ID" value="RDX98012.1"/>
    <property type="molecule type" value="Genomic_DNA"/>
</dbReference>
<evidence type="ECO:0000313" key="7">
    <source>
        <dbReference type="Proteomes" id="UP000257109"/>
    </source>
</evidence>
<evidence type="ECO:0000256" key="4">
    <source>
        <dbReference type="PROSITE-ProRule" id="PRU00023"/>
    </source>
</evidence>
<feature type="repeat" description="ANK" evidence="4">
    <location>
        <begin position="403"/>
        <end position="425"/>
    </location>
</feature>
<keyword evidence="7" id="KW-1185">Reference proteome</keyword>
<keyword evidence="2" id="KW-0677">Repeat</keyword>
<dbReference type="SUPFAM" id="SSF48403">
    <property type="entry name" value="Ankyrin repeat"/>
    <property type="match status" value="1"/>
</dbReference>
<dbReference type="OrthoDB" id="598775at2759"/>
<dbReference type="Pfam" id="PF12796">
    <property type="entry name" value="Ank_2"/>
    <property type="match status" value="2"/>
</dbReference>